<name>A0A1E7FK35_9STRA</name>
<evidence type="ECO:0000256" key="6">
    <source>
        <dbReference type="ARBA" id="ARBA00022840"/>
    </source>
</evidence>
<keyword evidence="3" id="KW-0813">Transport</keyword>
<dbReference type="PROSITE" id="PS50893">
    <property type="entry name" value="ABC_TRANSPORTER_2"/>
    <property type="match status" value="1"/>
</dbReference>
<dbReference type="GO" id="GO:0012505">
    <property type="term" value="C:endomembrane system"/>
    <property type="evidence" value="ECO:0007669"/>
    <property type="project" value="UniProtKB-SubCell"/>
</dbReference>
<dbReference type="CDD" id="cd18572">
    <property type="entry name" value="ABC_6TM_TAP"/>
    <property type="match status" value="1"/>
</dbReference>
<keyword evidence="8 10" id="KW-1133">Transmembrane helix</keyword>
<reference evidence="13 14" key="1">
    <citation type="submission" date="2016-09" db="EMBL/GenBank/DDBJ databases">
        <title>Extensive genetic diversity and differential bi-allelic expression allows diatom success in the polar Southern Ocean.</title>
        <authorList>
            <consortium name="DOE Joint Genome Institute"/>
            <person name="Mock T."/>
            <person name="Otillar R.P."/>
            <person name="Strauss J."/>
            <person name="Dupont C."/>
            <person name="Frickenhaus S."/>
            <person name="Maumus F."/>
            <person name="Mcmullan M."/>
            <person name="Sanges R."/>
            <person name="Schmutz J."/>
            <person name="Toseland A."/>
            <person name="Valas R."/>
            <person name="Veluchamy A."/>
            <person name="Ward B.J."/>
            <person name="Allen A."/>
            <person name="Barry K."/>
            <person name="Falciatore A."/>
            <person name="Ferrante M."/>
            <person name="Fortunato A.E."/>
            <person name="Gloeckner G."/>
            <person name="Gruber A."/>
            <person name="Hipkin R."/>
            <person name="Janech M."/>
            <person name="Kroth P."/>
            <person name="Leese F."/>
            <person name="Lindquist E."/>
            <person name="Lyon B.R."/>
            <person name="Martin J."/>
            <person name="Mayer C."/>
            <person name="Parker M."/>
            <person name="Quesneville H."/>
            <person name="Raymond J."/>
            <person name="Uhlig C."/>
            <person name="Valentin K.U."/>
            <person name="Worden A.Z."/>
            <person name="Armbrust E.V."/>
            <person name="Bowler C."/>
            <person name="Green B."/>
            <person name="Moulton V."/>
            <person name="Van Oosterhout C."/>
            <person name="Grigoriev I."/>
        </authorList>
    </citation>
    <scope>NUCLEOTIDE SEQUENCE [LARGE SCALE GENOMIC DNA]</scope>
    <source>
        <strain evidence="13 14">CCMP1102</strain>
    </source>
</reference>
<dbReference type="PANTHER" id="PTHR43394">
    <property type="entry name" value="ATP-DEPENDENT PERMEASE MDL1, MITOCHONDRIAL"/>
    <property type="match status" value="1"/>
</dbReference>
<organism evidence="13 14">
    <name type="scientific">Fragilariopsis cylindrus CCMP1102</name>
    <dbReference type="NCBI Taxonomy" id="635003"/>
    <lineage>
        <taxon>Eukaryota</taxon>
        <taxon>Sar</taxon>
        <taxon>Stramenopiles</taxon>
        <taxon>Ochrophyta</taxon>
        <taxon>Bacillariophyta</taxon>
        <taxon>Bacillariophyceae</taxon>
        <taxon>Bacillariophycidae</taxon>
        <taxon>Bacillariales</taxon>
        <taxon>Bacillariaceae</taxon>
        <taxon>Fragilariopsis</taxon>
    </lineage>
</organism>
<dbReference type="Gene3D" id="1.20.1560.10">
    <property type="entry name" value="ABC transporter type 1, transmembrane domain"/>
    <property type="match status" value="1"/>
</dbReference>
<keyword evidence="7" id="KW-1278">Translocase</keyword>
<comment type="similarity">
    <text evidence="2">Belongs to the ABC transporter superfamily. ABCB family. MHC peptide exporter (TC 3.A.1.209) subfamily.</text>
</comment>
<dbReference type="PROSITE" id="PS50929">
    <property type="entry name" value="ABC_TM1F"/>
    <property type="match status" value="1"/>
</dbReference>
<dbReference type="GO" id="GO:0015421">
    <property type="term" value="F:ABC-type oligopeptide transporter activity"/>
    <property type="evidence" value="ECO:0007669"/>
    <property type="project" value="TreeGrafter"/>
</dbReference>
<accession>A0A1E7FK35</accession>
<dbReference type="Pfam" id="PF00005">
    <property type="entry name" value="ABC_tran"/>
    <property type="match status" value="1"/>
</dbReference>
<evidence type="ECO:0000259" key="12">
    <source>
        <dbReference type="PROSITE" id="PS50929"/>
    </source>
</evidence>
<keyword evidence="13" id="KW-0378">Hydrolase</keyword>
<dbReference type="GO" id="GO:0016887">
    <property type="term" value="F:ATP hydrolysis activity"/>
    <property type="evidence" value="ECO:0007669"/>
    <property type="project" value="InterPro"/>
</dbReference>
<dbReference type="GO" id="GO:0016020">
    <property type="term" value="C:membrane"/>
    <property type="evidence" value="ECO:0007669"/>
    <property type="project" value="InterPro"/>
</dbReference>
<dbReference type="InterPro" id="IPR036640">
    <property type="entry name" value="ABC1_TM_sf"/>
</dbReference>
<dbReference type="AlphaFoldDB" id="A0A1E7FK35"/>
<dbReference type="Pfam" id="PF00664">
    <property type="entry name" value="ABC_membrane"/>
    <property type="match status" value="1"/>
</dbReference>
<evidence type="ECO:0000256" key="9">
    <source>
        <dbReference type="ARBA" id="ARBA00023136"/>
    </source>
</evidence>
<evidence type="ECO:0000256" key="1">
    <source>
        <dbReference type="ARBA" id="ARBA00004127"/>
    </source>
</evidence>
<dbReference type="GO" id="GO:0005524">
    <property type="term" value="F:ATP binding"/>
    <property type="evidence" value="ECO:0007669"/>
    <property type="project" value="UniProtKB-KW"/>
</dbReference>
<feature type="domain" description="ABC transporter" evidence="11">
    <location>
        <begin position="281"/>
        <end position="529"/>
    </location>
</feature>
<proteinExistence type="inferred from homology"/>
<dbReference type="InterPro" id="IPR003593">
    <property type="entry name" value="AAA+_ATPase"/>
</dbReference>
<dbReference type="KEGG" id="fcy:FRACYDRAFT_183354"/>
<keyword evidence="5" id="KW-0547">Nucleotide-binding</keyword>
<dbReference type="InterPro" id="IPR027417">
    <property type="entry name" value="P-loop_NTPase"/>
</dbReference>
<evidence type="ECO:0000256" key="2">
    <source>
        <dbReference type="ARBA" id="ARBA00006493"/>
    </source>
</evidence>
<dbReference type="FunCoup" id="A0A1E7FK35">
    <property type="interactions" value="8"/>
</dbReference>
<evidence type="ECO:0000256" key="8">
    <source>
        <dbReference type="ARBA" id="ARBA00022989"/>
    </source>
</evidence>
<feature type="transmembrane region" description="Helical" evidence="10">
    <location>
        <begin position="86"/>
        <end position="117"/>
    </location>
</feature>
<keyword evidence="6" id="KW-0067">ATP-binding</keyword>
<evidence type="ECO:0000313" key="13">
    <source>
        <dbReference type="EMBL" id="OEU18494.1"/>
    </source>
</evidence>
<dbReference type="SUPFAM" id="SSF90123">
    <property type="entry name" value="ABC transporter transmembrane region"/>
    <property type="match status" value="1"/>
</dbReference>
<dbReference type="InterPro" id="IPR011527">
    <property type="entry name" value="ABC1_TM_dom"/>
</dbReference>
<keyword evidence="9 10" id="KW-0472">Membrane</keyword>
<protein>
    <submittedName>
        <fullName evidence="13">p-loop containing nucleoside triphosphate hydrolase protein</fullName>
    </submittedName>
</protein>
<dbReference type="FunFam" id="3.40.50.300:FF:000140">
    <property type="entry name" value="Lipid A export ATP-binding/permease protein MsbA"/>
    <property type="match status" value="1"/>
</dbReference>
<dbReference type="Proteomes" id="UP000095751">
    <property type="component" value="Unassembled WGS sequence"/>
</dbReference>
<dbReference type="InterPro" id="IPR039421">
    <property type="entry name" value="Type_1_exporter"/>
</dbReference>
<dbReference type="InterPro" id="IPR003439">
    <property type="entry name" value="ABC_transporter-like_ATP-bd"/>
</dbReference>
<sequence>MNNVKKLIVVSILSGVFSGVRGSIFMVVGGRVNVRLRLRLMSSLLTYEQGFFDLTKTGDITSRLSSDTTLVGDQVTLNVNVFLRSLVQVIGVLIFMFMVSWQLSLLAFISVPVITVLSKWYGNFVRSLTKVMQTKLAQGNSVSEAAISSMPTVRAFDAGPTEYREFKGHMDEYLALNTKSAIAYSGYATVSTSLPQLVTALVVFYGGLLVRNGDISSGELVSFLLYLQSLSDGFSSIGYIFSSLTQAVGAADKVFELMYRKRPGMPQQQHGLEPNTCRGEVTLKNVEMYYPARPNRRVLNDMSLSVPPGSIIALCGASGGGKSSIISLVQHMYEQSSGKVLLDDVEVHEYSPRWLSQQISIVQQEPILFARSIRRNIMYGLEGTDREPSQDEIERVARLSNCDDFISKMPMKYETEVGERGVQLSGGQKQRIAIARALVRKPKILLLDEATSALDAESEHMVQSAIDYMIETARSKDGAGMSVMIVAHRLSTIRNADTIFVVQDGQVVEQGNHSELIETDGAYSALVRRQMNVQKKLESQTIE</sequence>
<dbReference type="OrthoDB" id="6500128at2759"/>
<evidence type="ECO:0000259" key="11">
    <source>
        <dbReference type="PROSITE" id="PS50893"/>
    </source>
</evidence>
<dbReference type="SUPFAM" id="SSF52540">
    <property type="entry name" value="P-loop containing nucleoside triphosphate hydrolases"/>
    <property type="match status" value="1"/>
</dbReference>
<evidence type="ECO:0000256" key="4">
    <source>
        <dbReference type="ARBA" id="ARBA00022692"/>
    </source>
</evidence>
<evidence type="ECO:0000313" key="14">
    <source>
        <dbReference type="Proteomes" id="UP000095751"/>
    </source>
</evidence>
<dbReference type="SMART" id="SM00382">
    <property type="entry name" value="AAA"/>
    <property type="match status" value="1"/>
</dbReference>
<gene>
    <name evidence="13" type="ORF">FRACYDRAFT_183354</name>
</gene>
<dbReference type="PANTHER" id="PTHR43394:SF1">
    <property type="entry name" value="ATP-BINDING CASSETTE SUB-FAMILY B MEMBER 10, MITOCHONDRIAL"/>
    <property type="match status" value="1"/>
</dbReference>
<keyword evidence="14" id="KW-1185">Reference proteome</keyword>
<feature type="domain" description="ABC transmembrane type-1" evidence="12">
    <location>
        <begin position="7"/>
        <end position="246"/>
    </location>
</feature>
<comment type="subcellular location">
    <subcellularLocation>
        <location evidence="1">Endomembrane system</location>
        <topology evidence="1">Multi-pass membrane protein</topology>
    </subcellularLocation>
</comment>
<dbReference type="InterPro" id="IPR017871">
    <property type="entry name" value="ABC_transporter-like_CS"/>
</dbReference>
<evidence type="ECO:0000256" key="10">
    <source>
        <dbReference type="SAM" id="Phobius"/>
    </source>
</evidence>
<evidence type="ECO:0000256" key="3">
    <source>
        <dbReference type="ARBA" id="ARBA00022448"/>
    </source>
</evidence>
<dbReference type="InParanoid" id="A0A1E7FK35"/>
<dbReference type="EMBL" id="KV784356">
    <property type="protein sequence ID" value="OEU18494.1"/>
    <property type="molecule type" value="Genomic_DNA"/>
</dbReference>
<dbReference type="FunFam" id="1.20.1560.10:FF:000215">
    <property type="entry name" value="ABC transporter B family member 4"/>
    <property type="match status" value="1"/>
</dbReference>
<dbReference type="Gene3D" id="3.40.50.300">
    <property type="entry name" value="P-loop containing nucleotide triphosphate hydrolases"/>
    <property type="match status" value="1"/>
</dbReference>
<evidence type="ECO:0000256" key="7">
    <source>
        <dbReference type="ARBA" id="ARBA00022967"/>
    </source>
</evidence>
<evidence type="ECO:0000256" key="5">
    <source>
        <dbReference type="ARBA" id="ARBA00022741"/>
    </source>
</evidence>
<keyword evidence="4 10" id="KW-0812">Transmembrane</keyword>
<dbReference type="PROSITE" id="PS00211">
    <property type="entry name" value="ABC_TRANSPORTER_1"/>
    <property type="match status" value="1"/>
</dbReference>